<protein>
    <submittedName>
        <fullName evidence="2">Uncharacterized protein</fullName>
    </submittedName>
</protein>
<gene>
    <name evidence="2" type="ORF">MM415A00328_0010</name>
    <name evidence="1" type="ORF">MM415B00308_0036</name>
</gene>
<proteinExistence type="predicted"/>
<dbReference type="EMBL" id="MT141565">
    <property type="protein sequence ID" value="QJA67058.1"/>
    <property type="molecule type" value="Genomic_DNA"/>
</dbReference>
<name>A0A6M3KM86_9ZZZZ</name>
<dbReference type="AlphaFoldDB" id="A0A6M3KM86"/>
<evidence type="ECO:0000313" key="1">
    <source>
        <dbReference type="EMBL" id="QJA67058.1"/>
    </source>
</evidence>
<evidence type="ECO:0000313" key="2">
    <source>
        <dbReference type="EMBL" id="QJA82992.1"/>
    </source>
</evidence>
<dbReference type="EMBL" id="MT142501">
    <property type="protein sequence ID" value="QJA82992.1"/>
    <property type="molecule type" value="Genomic_DNA"/>
</dbReference>
<organism evidence="2">
    <name type="scientific">viral metagenome</name>
    <dbReference type="NCBI Taxonomy" id="1070528"/>
    <lineage>
        <taxon>unclassified sequences</taxon>
        <taxon>metagenomes</taxon>
        <taxon>organismal metagenomes</taxon>
    </lineage>
</organism>
<reference evidence="2" key="1">
    <citation type="submission" date="2020-03" db="EMBL/GenBank/DDBJ databases">
        <title>The deep terrestrial virosphere.</title>
        <authorList>
            <person name="Holmfeldt K."/>
            <person name="Nilsson E."/>
            <person name="Simone D."/>
            <person name="Lopez-Fernandez M."/>
            <person name="Wu X."/>
            <person name="de Brujin I."/>
            <person name="Lundin D."/>
            <person name="Andersson A."/>
            <person name="Bertilsson S."/>
            <person name="Dopson M."/>
        </authorList>
    </citation>
    <scope>NUCLEOTIDE SEQUENCE</scope>
    <source>
        <strain evidence="2">MM415A00328</strain>
        <strain evidence="1">MM415B00308</strain>
    </source>
</reference>
<sequence>MPNLTVTVTKSGVRSVTTVLGAGLALSVARVVRIIGPTLVGLKGDTGASGMPDGTNTGDLIRYNAVSGEWEAEAEPSTFKGFVLTPALASLVEVEGAVFYSSTDKAILVCTEV</sequence>
<accession>A0A6M3KM86</accession>